<evidence type="ECO:0000313" key="2">
    <source>
        <dbReference type="Proteomes" id="UP000184436"/>
    </source>
</evidence>
<dbReference type="PANTHER" id="PTHR36452:SF1">
    <property type="entry name" value="DUF2461 DOMAIN-CONTAINING PROTEIN"/>
    <property type="match status" value="1"/>
</dbReference>
<sequence>MKMNIPVIFQFLNDLSANNNREWFHEHRSEYEIARIEFENFLAAVIARISLFDESIRGVQPKDCTYRIYRDTRFSADKTPYKIHFGGYINAKGKKSNHCGYYVHLQPDGCMLAGGGLCLPPNVMKAVRQSIYDNVEEYISIIEDPKFKQYFSVVGEDFMKTAPKGFPRDFKYIDYLKCRQYTCTYNVPDNFFSQPDMMEQIGKVFQQFKRFSDFINYTIDDFE</sequence>
<gene>
    <name evidence="1" type="ORF">SAMN05444349_101261</name>
</gene>
<dbReference type="NCBIfam" id="TIGR02453">
    <property type="entry name" value="TIGR02453 family protein"/>
    <property type="match status" value="1"/>
</dbReference>
<name>A0A1M4SUT4_9BACE</name>
<dbReference type="STRING" id="871325.SAMN05444349_101261"/>
<keyword evidence="2" id="KW-1185">Reference proteome</keyword>
<dbReference type="Pfam" id="PF09365">
    <property type="entry name" value="DUF2461"/>
    <property type="match status" value="1"/>
</dbReference>
<dbReference type="OrthoDB" id="9794241at2"/>
<dbReference type="AlphaFoldDB" id="A0A1M4SUT4"/>
<dbReference type="InterPro" id="IPR015996">
    <property type="entry name" value="UCP028451"/>
</dbReference>
<dbReference type="PANTHER" id="PTHR36452">
    <property type="entry name" value="CHROMOSOME 12, WHOLE GENOME SHOTGUN SEQUENCE"/>
    <property type="match status" value="1"/>
</dbReference>
<dbReference type="InterPro" id="IPR012808">
    <property type="entry name" value="CHP02453"/>
</dbReference>
<dbReference type="PIRSF" id="PIRSF028451">
    <property type="entry name" value="UCP028451"/>
    <property type="match status" value="1"/>
</dbReference>
<protein>
    <submittedName>
        <fullName evidence="1">TIGR02453 family protein</fullName>
    </submittedName>
</protein>
<reference evidence="1 2" key="1">
    <citation type="submission" date="2016-11" db="EMBL/GenBank/DDBJ databases">
        <authorList>
            <person name="Jaros S."/>
            <person name="Januszkiewicz K."/>
            <person name="Wedrychowicz H."/>
        </authorList>
    </citation>
    <scope>NUCLEOTIDE SEQUENCE [LARGE SCALE GENOMIC DNA]</scope>
    <source>
        <strain evidence="1 2">DSM 26883</strain>
    </source>
</reference>
<proteinExistence type="predicted"/>
<organism evidence="1 2">
    <name type="scientific">Bacteroides faecichinchillae</name>
    <dbReference type="NCBI Taxonomy" id="871325"/>
    <lineage>
        <taxon>Bacteria</taxon>
        <taxon>Pseudomonadati</taxon>
        <taxon>Bacteroidota</taxon>
        <taxon>Bacteroidia</taxon>
        <taxon>Bacteroidales</taxon>
        <taxon>Bacteroidaceae</taxon>
        <taxon>Bacteroides</taxon>
    </lineage>
</organism>
<accession>A0A1M4SUT4</accession>
<dbReference type="EMBL" id="FQVD01000001">
    <property type="protein sequence ID" value="SHE35963.1"/>
    <property type="molecule type" value="Genomic_DNA"/>
</dbReference>
<dbReference type="Proteomes" id="UP000184436">
    <property type="component" value="Unassembled WGS sequence"/>
</dbReference>
<evidence type="ECO:0000313" key="1">
    <source>
        <dbReference type="EMBL" id="SHE35963.1"/>
    </source>
</evidence>